<dbReference type="STRING" id="1349762.GCA_001592245_02877"/>
<reference evidence="2 3" key="1">
    <citation type="submission" date="2019-03" db="EMBL/GenBank/DDBJ databases">
        <title>Efficiently degradation of phenoxyalkanoic acid herbicides by Cupriavidus oxalaticus strain X32.</title>
        <authorList>
            <person name="Sheng X."/>
        </authorList>
    </citation>
    <scope>NUCLEOTIDE SEQUENCE [LARGE SCALE GENOMIC DNA]</scope>
    <source>
        <strain evidence="2 3">X32</strain>
    </source>
</reference>
<name>A0A4P7L7H5_9BURK</name>
<organism evidence="2 3">
    <name type="scientific">Cupriavidus oxalaticus</name>
    <dbReference type="NCBI Taxonomy" id="96344"/>
    <lineage>
        <taxon>Bacteria</taxon>
        <taxon>Pseudomonadati</taxon>
        <taxon>Pseudomonadota</taxon>
        <taxon>Betaproteobacteria</taxon>
        <taxon>Burkholderiales</taxon>
        <taxon>Burkholderiaceae</taxon>
        <taxon>Cupriavidus</taxon>
    </lineage>
</organism>
<sequence>MHGGVHDPVSFPVFRSFRSFRCRSFAACVEDGVVAAVEIAVESNLPPAAGVPPVQIQLLGPVRVRQQGVALSLPASRKVRALLAYLSLAPRPVLRSQLCELLWEVPNDPRGELRWCLSRIRKLVDSAARQRLRTSGDTIWLDLADGFVDALAVSQAMEAGVAALAPERQRALAMLFEGDFLEGLELARCPAFSTWLTAQRRRFRACHAALLEQLAQGAAEEETFGYLDKWRELAPFDQQVHATILAALARQGRLREGEEHVAATTRLFEAEGLDSRPIRNAWRAAMATPAGGAVGRNAVVEVTAVASASEAAEAPEASPAGPRHGSIAVMPFVDPSTAVPARGGAADALAHDIITRLAKLRSLFVIAQGTVFALHERHVGAEAAGRTLNVDYVVGGTVSTREGRLTVTVELAETRSARIVWADTFHHKLDDAFLVLEEVGNRIVASIAGEIETLERNRAILKPPGSLDAWEAYHCGLWHMYRYRRADNEMARHFFQAALRLDPTFSRAYAGLSFTHFQDAFQNWEKRGPEIDKAYEAAVQGMMADDRDPAVHWAMGRALWLRGRPEESVGELEQSIDLSPNFALGHYNLSFVRSISGDPQAAIDSSDLSRQLSPFDPMLFGMLATRAMALVRLGRFEEAAGWAVKAATRPNVFPHIHAIAACTLALADSLEQARAQAAAIYKVAPRYSLEDFLLTFPFDADGEALFREGARRIGFR</sequence>
<gene>
    <name evidence="2" type="ORF">E0W60_00650</name>
</gene>
<accession>A0A4P7L7H5</accession>
<dbReference type="SMART" id="SM01043">
    <property type="entry name" value="BTAD"/>
    <property type="match status" value="1"/>
</dbReference>
<evidence type="ECO:0000313" key="2">
    <source>
        <dbReference type="EMBL" id="QBY51578.1"/>
    </source>
</evidence>
<dbReference type="Gene3D" id="1.10.10.10">
    <property type="entry name" value="Winged helix-like DNA-binding domain superfamily/Winged helix DNA-binding domain"/>
    <property type="match status" value="1"/>
</dbReference>
<dbReference type="PANTHER" id="PTHR35807">
    <property type="entry name" value="TRANSCRIPTIONAL REGULATOR REDD-RELATED"/>
    <property type="match status" value="1"/>
</dbReference>
<dbReference type="EMBL" id="CP038634">
    <property type="protein sequence ID" value="QBY51578.1"/>
    <property type="molecule type" value="Genomic_DNA"/>
</dbReference>
<dbReference type="AlphaFoldDB" id="A0A4P7L7H5"/>
<proteinExistence type="predicted"/>
<protein>
    <submittedName>
        <fullName evidence="2">Transcriptional regulator</fullName>
    </submittedName>
</protein>
<feature type="domain" description="Bacterial transcriptional activator" evidence="1">
    <location>
        <begin position="148"/>
        <end position="286"/>
    </location>
</feature>
<dbReference type="Gene3D" id="3.40.50.10070">
    <property type="entry name" value="TolB, N-terminal domain"/>
    <property type="match status" value="1"/>
</dbReference>
<dbReference type="OrthoDB" id="9045337at2"/>
<dbReference type="KEGG" id="cox:E0W60_00650"/>
<dbReference type="SUPFAM" id="SSF48452">
    <property type="entry name" value="TPR-like"/>
    <property type="match status" value="1"/>
</dbReference>
<dbReference type="InterPro" id="IPR011990">
    <property type="entry name" value="TPR-like_helical_dom_sf"/>
</dbReference>
<dbReference type="InterPro" id="IPR036388">
    <property type="entry name" value="WH-like_DNA-bd_sf"/>
</dbReference>
<evidence type="ECO:0000313" key="3">
    <source>
        <dbReference type="Proteomes" id="UP000295294"/>
    </source>
</evidence>
<evidence type="ECO:0000259" key="1">
    <source>
        <dbReference type="SMART" id="SM01043"/>
    </source>
</evidence>
<dbReference type="Gene3D" id="1.25.40.10">
    <property type="entry name" value="Tetratricopeptide repeat domain"/>
    <property type="match status" value="1"/>
</dbReference>
<dbReference type="InterPro" id="IPR051677">
    <property type="entry name" value="AfsR-DnrI-RedD_regulator"/>
</dbReference>
<dbReference type="InterPro" id="IPR005158">
    <property type="entry name" value="BTAD"/>
</dbReference>
<dbReference type="Proteomes" id="UP000295294">
    <property type="component" value="Chromosome 1"/>
</dbReference>